<dbReference type="Gene3D" id="1.10.1540.10">
    <property type="entry name" value="BEACH domain"/>
    <property type="match status" value="1"/>
</dbReference>
<dbReference type="PROSITE" id="PS00678">
    <property type="entry name" value="WD_REPEATS_1"/>
    <property type="match status" value="1"/>
</dbReference>
<evidence type="ECO:0000259" key="5">
    <source>
        <dbReference type="PROSITE" id="PS50197"/>
    </source>
</evidence>
<dbReference type="InterPro" id="IPR036322">
    <property type="entry name" value="WD40_repeat_dom_sf"/>
</dbReference>
<dbReference type="SUPFAM" id="SSF50729">
    <property type="entry name" value="PH domain-like"/>
    <property type="match status" value="1"/>
</dbReference>
<dbReference type="PROSITE" id="PS51783">
    <property type="entry name" value="PH_BEACH"/>
    <property type="match status" value="1"/>
</dbReference>
<evidence type="ECO:0000313" key="7">
    <source>
        <dbReference type="EMBL" id="CAK0760340.1"/>
    </source>
</evidence>
<evidence type="ECO:0000259" key="6">
    <source>
        <dbReference type="PROSITE" id="PS51783"/>
    </source>
</evidence>
<dbReference type="PANTHER" id="PTHR13743">
    <property type="entry name" value="BEIGE/BEACH-RELATED"/>
    <property type="match status" value="1"/>
</dbReference>
<organism evidence="7 8">
    <name type="scientific">Coccomyxa viridis</name>
    <dbReference type="NCBI Taxonomy" id="1274662"/>
    <lineage>
        <taxon>Eukaryota</taxon>
        <taxon>Viridiplantae</taxon>
        <taxon>Chlorophyta</taxon>
        <taxon>core chlorophytes</taxon>
        <taxon>Trebouxiophyceae</taxon>
        <taxon>Trebouxiophyceae incertae sedis</taxon>
        <taxon>Coccomyxaceae</taxon>
        <taxon>Coccomyxa</taxon>
    </lineage>
</organism>
<dbReference type="InterPro" id="IPR000409">
    <property type="entry name" value="BEACH_dom"/>
</dbReference>
<evidence type="ECO:0000256" key="4">
    <source>
        <dbReference type="SAM" id="MobiDB-lite"/>
    </source>
</evidence>
<dbReference type="EMBL" id="CAUYUE010000004">
    <property type="protein sequence ID" value="CAK0760340.1"/>
    <property type="molecule type" value="Genomic_DNA"/>
</dbReference>
<dbReference type="PROSITE" id="PS50082">
    <property type="entry name" value="WD_REPEATS_2"/>
    <property type="match status" value="2"/>
</dbReference>
<gene>
    <name evidence="7" type="ORF">CVIRNUC_002763</name>
</gene>
<feature type="compositionally biased region" description="Basic and acidic residues" evidence="4">
    <location>
        <begin position="758"/>
        <end position="768"/>
    </location>
</feature>
<dbReference type="InterPro" id="IPR057496">
    <property type="entry name" value="FAN-like_PH"/>
</dbReference>
<dbReference type="InterPro" id="IPR015943">
    <property type="entry name" value="WD40/YVTN_repeat-like_dom_sf"/>
</dbReference>
<dbReference type="CDD" id="cd06071">
    <property type="entry name" value="Beach"/>
    <property type="match status" value="1"/>
</dbReference>
<feature type="compositionally biased region" description="Polar residues" evidence="4">
    <location>
        <begin position="795"/>
        <end position="820"/>
    </location>
</feature>
<protein>
    <submittedName>
        <fullName evidence="7">Uncharacterized protein</fullName>
    </submittedName>
</protein>
<feature type="repeat" description="WD" evidence="3">
    <location>
        <begin position="1010"/>
        <end position="1047"/>
    </location>
</feature>
<dbReference type="InterPro" id="IPR050865">
    <property type="entry name" value="BEACH_Domain"/>
</dbReference>
<comment type="caution">
    <text evidence="7">The sequence shown here is derived from an EMBL/GenBank/DDBJ whole genome shotgun (WGS) entry which is preliminary data.</text>
</comment>
<dbReference type="AlphaFoldDB" id="A0AAV1HXR2"/>
<dbReference type="SUPFAM" id="SSF81837">
    <property type="entry name" value="BEACH domain"/>
    <property type="match status" value="1"/>
</dbReference>
<dbReference type="Pfam" id="PF25400">
    <property type="entry name" value="PH_FAN"/>
    <property type="match status" value="1"/>
</dbReference>
<proteinExistence type="predicted"/>
<dbReference type="InterPro" id="IPR001680">
    <property type="entry name" value="WD40_rpt"/>
</dbReference>
<dbReference type="SMART" id="SM00320">
    <property type="entry name" value="WD40"/>
    <property type="match status" value="6"/>
</dbReference>
<dbReference type="InterPro" id="IPR023362">
    <property type="entry name" value="PH-BEACH_dom"/>
</dbReference>
<evidence type="ECO:0000256" key="1">
    <source>
        <dbReference type="ARBA" id="ARBA00022574"/>
    </source>
</evidence>
<feature type="repeat" description="WD" evidence="3">
    <location>
        <begin position="1061"/>
        <end position="1102"/>
    </location>
</feature>
<dbReference type="InterPro" id="IPR036372">
    <property type="entry name" value="BEACH_dom_sf"/>
</dbReference>
<dbReference type="InterPro" id="IPR019775">
    <property type="entry name" value="WD40_repeat_CS"/>
</dbReference>
<dbReference type="SUPFAM" id="SSF50978">
    <property type="entry name" value="WD40 repeat-like"/>
    <property type="match status" value="1"/>
</dbReference>
<dbReference type="PANTHER" id="PTHR13743:SF123">
    <property type="entry name" value="PROTEIN FAN"/>
    <property type="match status" value="1"/>
</dbReference>
<keyword evidence="1 3" id="KW-0853">WD repeat</keyword>
<evidence type="ECO:0000256" key="3">
    <source>
        <dbReference type="PROSITE-ProRule" id="PRU00221"/>
    </source>
</evidence>
<dbReference type="SMART" id="SM01026">
    <property type="entry name" value="Beach"/>
    <property type="match status" value="1"/>
</dbReference>
<feature type="compositionally biased region" description="Low complexity" evidence="4">
    <location>
        <begin position="851"/>
        <end position="867"/>
    </location>
</feature>
<reference evidence="7 8" key="1">
    <citation type="submission" date="2023-10" db="EMBL/GenBank/DDBJ databases">
        <authorList>
            <person name="Maclean D."/>
            <person name="Macfadyen A."/>
        </authorList>
    </citation>
    <scope>NUCLEOTIDE SEQUENCE [LARGE SCALE GENOMIC DNA]</scope>
</reference>
<sequence length="1235" mass="131362">MFGGRKAPKRFSLLLLEEGEDYVDDWVASVAWPPAVSGNWQSSPKLPGRLRLCSKSIFFEPDDVRIPIVRLPMAQAQHMEPEGKQSFAMTTSLVVKMRANMADAPYTFEKGAVTNWRFSLAYAQLSAFMPLAHQYLAASRLPYAEREEALQVLAQQLIDAAAFDTSRLVDFTESMQYNGAAMQLTPLVREAGCLAVTSLRIYFQPLHNVTSDSPVRVFALSDVAAMARRRSSLKPTGLELFFVDTAGPSAAIRTPSVFFAFRSELDRDRAAAAIAQQPSLGSSLLGGRDLASACGSILEADGQWLQRVTAAWQQGKLSNLDYLLFCNLAAGRSFNDLTQWPVFPWILADYTSTKLDLSMPETYRDLSKPVGALNEARLRLFQERFREMPQGEGMDAPFMYGSHYSCPGYVMFWLVRAAPGHLLRLQGGRFDAPDRMFCSIREAWDSVTSSTADVKELIPEFFLSDASFLMNLDHLALGKRQNGKLVGDVELPGWAQSPAHFLQTHRAALEGPFVSANLHHWIDLIFGYKQQGEASVEADNVFHHATYGAVQSSWLSSKHEQAALEVQINEFGQCPRQIFHAPHPPRLVCPDIPKAGEGARAGAGSPSKYARKMGAEVGSELSLALLTTIREAVASRAGSAPSLNVSDELARLDVLANKQKQATVLAPNREADDTLQEAASAAKGRTMNADLPAADGQAQVNGSGRLRAWSGKLGSQISTLKSRVGPNADQVTSTLRGLFQRQGSQDGQRPLSPPPSRPVHDHDAEPDRAQSSPSEILQCAAGVVSAGTEPGADSAVQSRASRDSAVTVSTGSQLGGHDNSSILSEASSAVKLPATASSDSLPTATRPGLFSDSDWGQDSSASQSAQSRGEPGYREGGNAQQAPWPPVTASPGKAADPVEGPVWPLGLRHRLPNAPTHSILAQQGPVHAVGLAQTGEGRLAYCLGHTGTLKIFNAASGSQVRAAKLTDMPCTAMALLSNAAGGSSGQPIVLCGSYDNKVYATQHGRALGAFDAHDDAVSCLATCAAPDSIISASWDCSVKLWSVAEGREPWGGTPVLPSLEIGDHEAGIWALSADGQGRTLVTGTEDGSVAAWDLRSRACIWQAAVSQDYIGGLSLSSAEQAVVVAAADGSASLLDMRRGGAEVSRAACGAPLHCVASDGRVALLGREDGQVLVWDLKQQQGARASSGDGAAPGPDGLYAPLYAGTSAVNSVCLSTDSQRVVVGLESGHLSLFAVS</sequence>
<name>A0AAV1HXR2_9CHLO</name>
<dbReference type="Gene3D" id="2.130.10.10">
    <property type="entry name" value="YVTN repeat-like/Quinoprotein amine dehydrogenase"/>
    <property type="match status" value="2"/>
</dbReference>
<evidence type="ECO:0000313" key="8">
    <source>
        <dbReference type="Proteomes" id="UP001314263"/>
    </source>
</evidence>
<feature type="domain" description="BEACH-type PH" evidence="6">
    <location>
        <begin position="170"/>
        <end position="275"/>
    </location>
</feature>
<keyword evidence="2" id="KW-0677">Repeat</keyword>
<dbReference type="PROSITE" id="PS50294">
    <property type="entry name" value="WD_REPEATS_REGION"/>
    <property type="match status" value="2"/>
</dbReference>
<keyword evidence="8" id="KW-1185">Reference proteome</keyword>
<dbReference type="Pfam" id="PF02138">
    <property type="entry name" value="Beach"/>
    <property type="match status" value="1"/>
</dbReference>
<dbReference type="PROSITE" id="PS50197">
    <property type="entry name" value="BEACH"/>
    <property type="match status" value="1"/>
</dbReference>
<dbReference type="Pfam" id="PF00400">
    <property type="entry name" value="WD40"/>
    <property type="match status" value="2"/>
</dbReference>
<feature type="region of interest" description="Disordered" evidence="4">
    <location>
        <begin position="834"/>
        <end position="901"/>
    </location>
</feature>
<evidence type="ECO:0000256" key="2">
    <source>
        <dbReference type="ARBA" id="ARBA00022737"/>
    </source>
</evidence>
<accession>A0AAV1HXR2</accession>
<feature type="region of interest" description="Disordered" evidence="4">
    <location>
        <begin position="740"/>
        <end position="773"/>
    </location>
</feature>
<dbReference type="Proteomes" id="UP001314263">
    <property type="component" value="Unassembled WGS sequence"/>
</dbReference>
<feature type="region of interest" description="Disordered" evidence="4">
    <location>
        <begin position="787"/>
        <end position="820"/>
    </location>
</feature>
<feature type="domain" description="BEACH" evidence="5">
    <location>
        <begin position="297"/>
        <end position="586"/>
    </location>
</feature>